<keyword evidence="3" id="KW-1185">Reference proteome</keyword>
<evidence type="ECO:0000313" key="3">
    <source>
        <dbReference type="Proteomes" id="UP000240883"/>
    </source>
</evidence>
<evidence type="ECO:0000256" key="1">
    <source>
        <dbReference type="SAM" id="MobiDB-lite"/>
    </source>
</evidence>
<feature type="compositionally biased region" description="Basic residues" evidence="1">
    <location>
        <begin position="32"/>
        <end position="42"/>
    </location>
</feature>
<reference evidence="2 3" key="1">
    <citation type="journal article" date="2018" name="Front. Microbiol.">
        <title>Genome-Wide Analysis of Corynespora cassiicola Leaf Fall Disease Putative Effectors.</title>
        <authorList>
            <person name="Lopez D."/>
            <person name="Ribeiro S."/>
            <person name="Label P."/>
            <person name="Fumanal B."/>
            <person name="Venisse J.S."/>
            <person name="Kohler A."/>
            <person name="de Oliveira R.R."/>
            <person name="Labutti K."/>
            <person name="Lipzen A."/>
            <person name="Lail K."/>
            <person name="Bauer D."/>
            <person name="Ohm R.A."/>
            <person name="Barry K.W."/>
            <person name="Spatafora J."/>
            <person name="Grigoriev I.V."/>
            <person name="Martin F.M."/>
            <person name="Pujade-Renaud V."/>
        </authorList>
    </citation>
    <scope>NUCLEOTIDE SEQUENCE [LARGE SCALE GENOMIC DNA]</scope>
    <source>
        <strain evidence="2 3">Philippines</strain>
    </source>
</reference>
<organism evidence="2 3">
    <name type="scientific">Corynespora cassiicola Philippines</name>
    <dbReference type="NCBI Taxonomy" id="1448308"/>
    <lineage>
        <taxon>Eukaryota</taxon>
        <taxon>Fungi</taxon>
        <taxon>Dikarya</taxon>
        <taxon>Ascomycota</taxon>
        <taxon>Pezizomycotina</taxon>
        <taxon>Dothideomycetes</taxon>
        <taxon>Pleosporomycetidae</taxon>
        <taxon>Pleosporales</taxon>
        <taxon>Corynesporascaceae</taxon>
        <taxon>Corynespora</taxon>
    </lineage>
</organism>
<feature type="region of interest" description="Disordered" evidence="1">
    <location>
        <begin position="113"/>
        <end position="134"/>
    </location>
</feature>
<dbReference type="AlphaFoldDB" id="A0A2T2PA98"/>
<evidence type="ECO:0000313" key="2">
    <source>
        <dbReference type="EMBL" id="PSN74592.1"/>
    </source>
</evidence>
<gene>
    <name evidence="2" type="ORF">BS50DRAFT_19395</name>
</gene>
<feature type="region of interest" description="Disordered" evidence="1">
    <location>
        <begin position="1"/>
        <end position="45"/>
    </location>
</feature>
<dbReference type="EMBL" id="KZ678128">
    <property type="protein sequence ID" value="PSN74592.1"/>
    <property type="molecule type" value="Genomic_DNA"/>
</dbReference>
<feature type="compositionally biased region" description="Basic and acidic residues" evidence="1">
    <location>
        <begin position="125"/>
        <end position="134"/>
    </location>
</feature>
<feature type="compositionally biased region" description="Basic and acidic residues" evidence="1">
    <location>
        <begin position="15"/>
        <end position="31"/>
    </location>
</feature>
<feature type="compositionally biased region" description="Low complexity" evidence="1">
    <location>
        <begin position="113"/>
        <end position="124"/>
    </location>
</feature>
<dbReference type="Proteomes" id="UP000240883">
    <property type="component" value="Unassembled WGS sequence"/>
</dbReference>
<sequence length="241" mass="26555">MANVTSYTFVTHKGARPEKSELVKSHVMRESQRRRREAKKRRDSMCESVVPGCRGLTCADAALSDARSSSVGGTPQRATRNQEISIQLHEDSYGGIASERLSALTSYPTFFPSTSLSPQSSSHSSWKDDPEATDKTVSWAGSQDVIISDALVKEVQSWPPDLACYSEMETNFYAFFGRTRCKSSYSLAEPDRLPAPNLTRQPPLAAFEDEDGVCGSAYLSRLLYSRVADLVSHCTMPQIPA</sequence>
<proteinExistence type="predicted"/>
<name>A0A2T2PA98_CORCC</name>
<accession>A0A2T2PA98</accession>
<protein>
    <submittedName>
        <fullName evidence="2">Uncharacterized protein</fullName>
    </submittedName>
</protein>